<evidence type="ECO:0000313" key="1">
    <source>
        <dbReference type="EMBL" id="MCL1142367.1"/>
    </source>
</evidence>
<dbReference type="Proteomes" id="UP001139333">
    <property type="component" value="Unassembled WGS sequence"/>
</dbReference>
<accession>A0A9X2CHT2</accession>
<dbReference type="RefSeq" id="WP_248995041.1">
    <property type="nucleotide sequence ID" value="NZ_JAKIKP010000003.1"/>
</dbReference>
<evidence type="ECO:0000313" key="2">
    <source>
        <dbReference type="Proteomes" id="UP001139333"/>
    </source>
</evidence>
<keyword evidence="2" id="KW-1185">Reference proteome</keyword>
<sequence>MSNNNQIVRELPLSHTIYLDSEIDAEKAKKLVVYHYPLNKSYRWKEWQEHLDTELSNRYYPYLMRSYKGQFGLFVAVDSETTKPPVILNKDGMDIRPEKVQYSAEMNPIWIRLIMRKVSAFGTHCKGSHTLGRPLLKIDTWNTKKSRGVNAISLDCRTQQRRDRNTTEVVLFHENVPLRVLDSAKANAEHRNSMWVYDKNNVLVRWIPKKGEKPSGPVYSEIRKNKNKRKQRAFIDLSNADAFKGSWPCLLKPIQDELIDKAQAYGFNLKPKILNLKPLPLKTKYKQGPKTRNTMPSVALLEKVLVLDLRFSKNISAEQMLLPLNQALSEKSINTQLHLLPNCDPQDIDSLEFSKSDSILVLLDQYPGVIEDHYPLTTKLRTKVACQHINVNPYDLDGDSIEAKLINEISDEESNETYLVPEDEYYNYTLSMFETDSRMEALKRNLEIVIKELSIKHLLHDDQVKLSSMLPEEHDVLTEELVVITDGYLFTVLNDRPVLIPFNPTISEHEKNCDLVLGKFNTSVKQLFALLSREWPYSYQPQVVMQGFGSDAEKYARFARRQTIVIHKAESVSIYYQDPKYDTPHMLPNHLAETLQELQSQNISMPLKQWQLPETDVLEEHINELKEEGELSEKSANTLLTQLDDIKTCWHETLGTLWQENRSSIEYKELKQHAFKALLSVMNNKLPEGEMPKKIVSSSLSGSWAKVASRVFGIPLQDIRAWLRDIPGIQRLWHDPEQGYYIVGSLAPPKLQLTRQPSIRQWHALQGEMNTELLASLIDVDWVRSNQLAGNPCVALLVRRWRDCQNGKEEALGLGLII</sequence>
<proteinExistence type="predicted"/>
<dbReference type="AlphaFoldDB" id="A0A9X2CHT2"/>
<protein>
    <submittedName>
        <fullName evidence="1">Uncharacterized protein</fullName>
    </submittedName>
</protein>
<dbReference type="EMBL" id="JAKIKP010000003">
    <property type="protein sequence ID" value="MCL1142367.1"/>
    <property type="molecule type" value="Genomic_DNA"/>
</dbReference>
<reference evidence="1" key="1">
    <citation type="submission" date="2022-01" db="EMBL/GenBank/DDBJ databases">
        <title>Whole genome-based taxonomy of the Shewanellaceae.</title>
        <authorList>
            <person name="Martin-Rodriguez A.J."/>
        </authorList>
    </citation>
    <scope>NUCLEOTIDE SEQUENCE</scope>
    <source>
        <strain evidence="1">DSM 16422</strain>
    </source>
</reference>
<comment type="caution">
    <text evidence="1">The sequence shown here is derived from an EMBL/GenBank/DDBJ whole genome shotgun (WGS) entry which is preliminary data.</text>
</comment>
<name>A0A9X2CHT2_9GAMM</name>
<gene>
    <name evidence="1" type="ORF">L2672_06620</name>
</gene>
<organism evidence="1 2">
    <name type="scientific">Shewanella gaetbuli</name>
    <dbReference type="NCBI Taxonomy" id="220752"/>
    <lineage>
        <taxon>Bacteria</taxon>
        <taxon>Pseudomonadati</taxon>
        <taxon>Pseudomonadota</taxon>
        <taxon>Gammaproteobacteria</taxon>
        <taxon>Alteromonadales</taxon>
        <taxon>Shewanellaceae</taxon>
        <taxon>Shewanella</taxon>
    </lineage>
</organism>